<dbReference type="Proteomes" id="UP000006062">
    <property type="component" value="Chromosome"/>
</dbReference>
<dbReference type="Gene3D" id="1.20.1550.10">
    <property type="entry name" value="DsbB-like"/>
    <property type="match status" value="1"/>
</dbReference>
<sequence>MLKIAPRPVWMLLAMLGASAALASLILTPWLNLAPCHLCIFQRLLFMLMALLATVAALAESPGGSRLAVQGSGLALLVLAAVGAGVAAYQSWLQYQPLDTASCVGGQLGPIERLIEWLGQQAPSLFLASGFCENRELVILGLSLANWAFFLFVLTLAVTAWTLWRGWHSPRATRF</sequence>
<reference evidence="9 10" key="1">
    <citation type="submission" date="2012-06" db="EMBL/GenBank/DDBJ databases">
        <title>Complete sequence of Thiocystis violascens DSM 198.</title>
        <authorList>
            <consortium name="US DOE Joint Genome Institute"/>
            <person name="Lucas S."/>
            <person name="Han J."/>
            <person name="Lapidus A."/>
            <person name="Cheng J.-F."/>
            <person name="Goodwin L."/>
            <person name="Pitluck S."/>
            <person name="Peters L."/>
            <person name="Ovchinnikova G."/>
            <person name="Teshima H."/>
            <person name="Detter J.C."/>
            <person name="Han C."/>
            <person name="Tapia R."/>
            <person name="Land M."/>
            <person name="Hauser L."/>
            <person name="Kyrpides N."/>
            <person name="Ivanova N."/>
            <person name="Pagani I."/>
            <person name="Vogl K."/>
            <person name="Liu Z."/>
            <person name="Frigaard N.-U."/>
            <person name="Bryant D."/>
            <person name="Woyke T."/>
        </authorList>
    </citation>
    <scope>NUCLEOTIDE SEQUENCE [LARGE SCALE GENOMIC DNA]</scope>
    <source>
        <strain evidence="10">ATCC 17096 / DSM 198 / 6111</strain>
    </source>
</reference>
<dbReference type="GO" id="GO:0005886">
    <property type="term" value="C:plasma membrane"/>
    <property type="evidence" value="ECO:0007669"/>
    <property type="project" value="UniProtKB-SubCell"/>
</dbReference>
<comment type="subcellular location">
    <subcellularLocation>
        <location evidence="1">Cell membrane</location>
        <topology evidence="1">Multi-pass membrane protein</topology>
    </subcellularLocation>
</comment>
<feature type="transmembrane region" description="Helical" evidence="8">
    <location>
        <begin position="9"/>
        <end position="28"/>
    </location>
</feature>
<accession>I3YBU7</accession>
<dbReference type="eggNOG" id="COG1495">
    <property type="taxonomic scope" value="Bacteria"/>
</dbReference>
<keyword evidence="2" id="KW-1003">Cell membrane</keyword>
<dbReference type="PANTHER" id="PTHR36570">
    <property type="entry name" value="DISULFIDE BOND FORMATION PROTEIN B"/>
    <property type="match status" value="1"/>
</dbReference>
<dbReference type="Pfam" id="PF02600">
    <property type="entry name" value="DsbB"/>
    <property type="match status" value="1"/>
</dbReference>
<dbReference type="InterPro" id="IPR003752">
    <property type="entry name" value="DiS_bond_form_DsbB/BdbC"/>
</dbReference>
<evidence type="ECO:0000256" key="6">
    <source>
        <dbReference type="ARBA" id="ARBA00023136"/>
    </source>
</evidence>
<dbReference type="RefSeq" id="WP_014778909.1">
    <property type="nucleotide sequence ID" value="NC_018012.1"/>
</dbReference>
<dbReference type="GO" id="GO:0006457">
    <property type="term" value="P:protein folding"/>
    <property type="evidence" value="ECO:0007669"/>
    <property type="project" value="InterPro"/>
</dbReference>
<feature type="transmembrane region" description="Helical" evidence="8">
    <location>
        <begin position="144"/>
        <end position="164"/>
    </location>
</feature>
<dbReference type="GO" id="GO:0015035">
    <property type="term" value="F:protein-disulfide reductase activity"/>
    <property type="evidence" value="ECO:0007669"/>
    <property type="project" value="InterPro"/>
</dbReference>
<dbReference type="SUPFAM" id="SSF158442">
    <property type="entry name" value="DsbB-like"/>
    <property type="match status" value="1"/>
</dbReference>
<gene>
    <name evidence="9" type="ordered locus">Thivi_2527</name>
</gene>
<dbReference type="KEGG" id="tvi:Thivi_2527"/>
<keyword evidence="6 8" id="KW-0472">Membrane</keyword>
<dbReference type="InterPro" id="IPR050183">
    <property type="entry name" value="DsbB"/>
</dbReference>
<dbReference type="OrthoDB" id="3711263at2"/>
<keyword evidence="4" id="KW-0249">Electron transport</keyword>
<keyword evidence="3 8" id="KW-0812">Transmembrane</keyword>
<evidence type="ECO:0000256" key="3">
    <source>
        <dbReference type="ARBA" id="ARBA00022692"/>
    </source>
</evidence>
<evidence type="ECO:0000256" key="5">
    <source>
        <dbReference type="ARBA" id="ARBA00022989"/>
    </source>
</evidence>
<keyword evidence="4" id="KW-0813">Transport</keyword>
<proteinExistence type="predicted"/>
<evidence type="ECO:0000313" key="10">
    <source>
        <dbReference type="Proteomes" id="UP000006062"/>
    </source>
</evidence>
<evidence type="ECO:0000256" key="4">
    <source>
        <dbReference type="ARBA" id="ARBA00022982"/>
    </source>
</evidence>
<keyword evidence="10" id="KW-1185">Reference proteome</keyword>
<evidence type="ECO:0000256" key="7">
    <source>
        <dbReference type="ARBA" id="ARBA00023284"/>
    </source>
</evidence>
<keyword evidence="5 8" id="KW-1133">Transmembrane helix</keyword>
<organism evidence="9 10">
    <name type="scientific">Thiocystis violascens (strain ATCC 17096 / DSM 198 / 6111)</name>
    <name type="common">Chromatium violascens</name>
    <dbReference type="NCBI Taxonomy" id="765911"/>
    <lineage>
        <taxon>Bacteria</taxon>
        <taxon>Pseudomonadati</taxon>
        <taxon>Pseudomonadota</taxon>
        <taxon>Gammaproteobacteria</taxon>
        <taxon>Chromatiales</taxon>
        <taxon>Chromatiaceae</taxon>
        <taxon>Thiocystis</taxon>
    </lineage>
</organism>
<feature type="transmembrane region" description="Helical" evidence="8">
    <location>
        <begin position="40"/>
        <end position="59"/>
    </location>
</feature>
<evidence type="ECO:0000256" key="2">
    <source>
        <dbReference type="ARBA" id="ARBA00022475"/>
    </source>
</evidence>
<name>I3YBU7_THIV6</name>
<dbReference type="InterPro" id="IPR023380">
    <property type="entry name" value="DsbB-like_sf"/>
</dbReference>
<keyword evidence="7" id="KW-0676">Redox-active center</keyword>
<evidence type="ECO:0000256" key="8">
    <source>
        <dbReference type="SAM" id="Phobius"/>
    </source>
</evidence>
<feature type="transmembrane region" description="Helical" evidence="8">
    <location>
        <begin position="71"/>
        <end position="92"/>
    </location>
</feature>
<dbReference type="PANTHER" id="PTHR36570:SF3">
    <property type="entry name" value="DISULFIDE BOND FORMATION PROTEIN B"/>
    <property type="match status" value="1"/>
</dbReference>
<dbReference type="STRING" id="765911.Thivi_2527"/>
<dbReference type="HOGENOM" id="CLU_098660_1_0_6"/>
<evidence type="ECO:0000313" key="9">
    <source>
        <dbReference type="EMBL" id="AFL74465.1"/>
    </source>
</evidence>
<dbReference type="AlphaFoldDB" id="I3YBU7"/>
<protein>
    <submittedName>
        <fullName evidence="9">Disulfide bond formation protein DsbB</fullName>
    </submittedName>
</protein>
<evidence type="ECO:0000256" key="1">
    <source>
        <dbReference type="ARBA" id="ARBA00004651"/>
    </source>
</evidence>
<dbReference type="EMBL" id="CP003154">
    <property type="protein sequence ID" value="AFL74465.1"/>
    <property type="molecule type" value="Genomic_DNA"/>
</dbReference>